<dbReference type="EMBL" id="CP003969">
    <property type="protein sequence ID" value="AGP40956.1"/>
    <property type="molecule type" value="Genomic_DNA"/>
</dbReference>
<dbReference type="HOGENOM" id="CLU_3296654_0_0_7"/>
<gene>
    <name evidence="1" type="ORF">SCE1572_44570</name>
    <name evidence="2" type="ORF">SCE1572_44575</name>
</gene>
<protein>
    <submittedName>
        <fullName evidence="1">Uncharacterized protein</fullName>
    </submittedName>
</protein>
<evidence type="ECO:0000313" key="3">
    <source>
        <dbReference type="Proteomes" id="UP000014803"/>
    </source>
</evidence>
<accession>S4Y9G9</accession>
<evidence type="ECO:0000313" key="2">
    <source>
        <dbReference type="EMBL" id="AGP40957.1"/>
    </source>
</evidence>
<proteinExistence type="predicted"/>
<dbReference type="EMBL" id="CP003969">
    <property type="protein sequence ID" value="AGP40957.1"/>
    <property type="molecule type" value="Genomic_DNA"/>
</dbReference>
<organism evidence="1 3">
    <name type="scientific">Sorangium cellulosum So0157-2</name>
    <dbReference type="NCBI Taxonomy" id="1254432"/>
    <lineage>
        <taxon>Bacteria</taxon>
        <taxon>Pseudomonadati</taxon>
        <taxon>Myxococcota</taxon>
        <taxon>Polyangia</taxon>
        <taxon>Polyangiales</taxon>
        <taxon>Polyangiaceae</taxon>
        <taxon>Sorangium</taxon>
    </lineage>
</organism>
<dbReference type="KEGG" id="scu:SCE1572_44575"/>
<sequence>MGQHRDDPKAAAACEALAMHALPRVAIERDVGEAERSGRV</sequence>
<reference evidence="1 3" key="1">
    <citation type="journal article" date="2013" name="Sci. Rep.">
        <title>Extraordinary expansion of a Sorangium cellulosum genome from an alkaline milieu.</title>
        <authorList>
            <person name="Han K."/>
            <person name="Li Z.F."/>
            <person name="Peng R."/>
            <person name="Zhu L.P."/>
            <person name="Zhou T."/>
            <person name="Wang L.G."/>
            <person name="Li S.G."/>
            <person name="Zhang X.B."/>
            <person name="Hu W."/>
            <person name="Wu Z.H."/>
            <person name="Qin N."/>
            <person name="Li Y.Z."/>
        </authorList>
    </citation>
    <scope>NUCLEOTIDE SEQUENCE [LARGE SCALE GENOMIC DNA]</scope>
    <source>
        <strain evidence="1 3">So0157-2</strain>
    </source>
</reference>
<evidence type="ECO:0000313" key="1">
    <source>
        <dbReference type="EMBL" id="AGP40956.1"/>
    </source>
</evidence>
<dbReference type="KEGG" id="scu:SCE1572_44570"/>
<dbReference type="Proteomes" id="UP000014803">
    <property type="component" value="Chromosome"/>
</dbReference>
<dbReference type="AlphaFoldDB" id="S4Y9G9"/>
<name>S4Y9G9_SORCE</name>